<evidence type="ECO:0000256" key="2">
    <source>
        <dbReference type="ARBA" id="ARBA00022692"/>
    </source>
</evidence>
<keyword evidence="5" id="KW-0256">Endoplasmic reticulum</keyword>
<organism evidence="6 7">
    <name type="scientific">Botryobasidium botryosum (strain FD-172 SS1)</name>
    <dbReference type="NCBI Taxonomy" id="930990"/>
    <lineage>
        <taxon>Eukaryota</taxon>
        <taxon>Fungi</taxon>
        <taxon>Dikarya</taxon>
        <taxon>Basidiomycota</taxon>
        <taxon>Agaricomycotina</taxon>
        <taxon>Agaricomycetes</taxon>
        <taxon>Cantharellales</taxon>
        <taxon>Botryobasidiaceae</taxon>
        <taxon>Botryobasidium</taxon>
    </lineage>
</organism>
<sequence>MKIKRLENWKQGAESSLARRARTQYSVLVHSNINASMANSSALLKTLLIPLSVAIQWKCVTLGLQNTPLKKDAVVQHEGVLAPYFVRFIPFFVRWVCIAAAAYELAVIYLYPSSLILERICLAPSFDPTAFNTATAIGLPLSIIGGLLRLQSTLTLGPYFTFPLAIRKDHKLITSGPYSIVRHPGYSSGLVQLLAWAVWQAGGVVGQCMPKDLKWLVWVIIGMHLTLVGGMVVRIGREEVTLGEHFGKEWEAYCKRVPYKLFPGVV</sequence>
<reference evidence="7" key="1">
    <citation type="journal article" date="2014" name="Proc. Natl. Acad. Sci. U.S.A.">
        <title>Extensive sampling of basidiomycete genomes demonstrates inadequacy of the white-rot/brown-rot paradigm for wood decay fungi.</title>
        <authorList>
            <person name="Riley R."/>
            <person name="Salamov A.A."/>
            <person name="Brown D.W."/>
            <person name="Nagy L.G."/>
            <person name="Floudas D."/>
            <person name="Held B.W."/>
            <person name="Levasseur A."/>
            <person name="Lombard V."/>
            <person name="Morin E."/>
            <person name="Otillar R."/>
            <person name="Lindquist E.A."/>
            <person name="Sun H."/>
            <person name="LaButti K.M."/>
            <person name="Schmutz J."/>
            <person name="Jabbour D."/>
            <person name="Luo H."/>
            <person name="Baker S.E."/>
            <person name="Pisabarro A.G."/>
            <person name="Walton J.D."/>
            <person name="Blanchette R.A."/>
            <person name="Henrissat B."/>
            <person name="Martin F."/>
            <person name="Cullen D."/>
            <person name="Hibbett D.S."/>
            <person name="Grigoriev I.V."/>
        </authorList>
    </citation>
    <scope>NUCLEOTIDE SEQUENCE [LARGE SCALE GENOMIC DNA]</scope>
    <source>
        <strain evidence="7">FD-172 SS1</strain>
    </source>
</reference>
<dbReference type="STRING" id="930990.A0A067MG36"/>
<accession>A0A067MG36</accession>
<protein>
    <recommendedName>
        <fullName evidence="5">Protein-S-isoprenylcysteine O-methyltransferase</fullName>
        <ecNumber evidence="5">2.1.1.100</ecNumber>
    </recommendedName>
</protein>
<dbReference type="InParanoid" id="A0A067MG36"/>
<dbReference type="OrthoDB" id="422086at2759"/>
<keyword evidence="5" id="KW-0949">S-adenosyl-L-methionine</keyword>
<evidence type="ECO:0000256" key="4">
    <source>
        <dbReference type="ARBA" id="ARBA00023136"/>
    </source>
</evidence>
<evidence type="ECO:0000256" key="5">
    <source>
        <dbReference type="RuleBase" id="RU362022"/>
    </source>
</evidence>
<evidence type="ECO:0000256" key="3">
    <source>
        <dbReference type="ARBA" id="ARBA00022989"/>
    </source>
</evidence>
<dbReference type="InterPro" id="IPR007269">
    <property type="entry name" value="ICMT_MeTrfase"/>
</dbReference>
<dbReference type="Proteomes" id="UP000027195">
    <property type="component" value="Unassembled WGS sequence"/>
</dbReference>
<dbReference type="EMBL" id="KL198036">
    <property type="protein sequence ID" value="KDQ14773.1"/>
    <property type="molecule type" value="Genomic_DNA"/>
</dbReference>
<dbReference type="GO" id="GO:0005789">
    <property type="term" value="C:endoplasmic reticulum membrane"/>
    <property type="evidence" value="ECO:0007669"/>
    <property type="project" value="UniProtKB-SubCell"/>
</dbReference>
<comment type="catalytic activity">
    <reaction evidence="5">
        <text>[protein]-C-terminal S-[(2E,6E)-farnesyl]-L-cysteine + S-adenosyl-L-methionine = [protein]-C-terminal S-[(2E,6E)-farnesyl]-L-cysteine methyl ester + S-adenosyl-L-homocysteine</text>
        <dbReference type="Rhea" id="RHEA:21672"/>
        <dbReference type="Rhea" id="RHEA-COMP:12125"/>
        <dbReference type="Rhea" id="RHEA-COMP:12126"/>
        <dbReference type="ChEBI" id="CHEBI:57856"/>
        <dbReference type="ChEBI" id="CHEBI:59789"/>
        <dbReference type="ChEBI" id="CHEBI:90510"/>
        <dbReference type="ChEBI" id="CHEBI:90511"/>
        <dbReference type="EC" id="2.1.1.100"/>
    </reaction>
</comment>
<dbReference type="AlphaFoldDB" id="A0A067MG36"/>
<dbReference type="GO" id="GO:0032259">
    <property type="term" value="P:methylation"/>
    <property type="evidence" value="ECO:0007669"/>
    <property type="project" value="UniProtKB-KW"/>
</dbReference>
<comment type="similarity">
    <text evidence="5">Belongs to the class VI-like SAM-binding methyltransferase superfamily. Isoprenylcysteine carboxyl methyltransferase family.</text>
</comment>
<keyword evidence="3 5" id="KW-1133">Transmembrane helix</keyword>
<dbReference type="EC" id="2.1.1.100" evidence="5"/>
<keyword evidence="2 5" id="KW-0812">Transmembrane</keyword>
<evidence type="ECO:0000256" key="1">
    <source>
        <dbReference type="ARBA" id="ARBA00004141"/>
    </source>
</evidence>
<dbReference type="HOGENOM" id="CLU_065200_6_0_1"/>
<keyword evidence="4 5" id="KW-0472">Membrane</keyword>
<name>A0A067MG36_BOTB1</name>
<dbReference type="Pfam" id="PF04140">
    <property type="entry name" value="ICMT"/>
    <property type="match status" value="1"/>
</dbReference>
<dbReference type="PANTHER" id="PTHR12714">
    <property type="entry name" value="PROTEIN-S ISOPRENYLCYSTEINE O-METHYLTRANSFERASE"/>
    <property type="match status" value="1"/>
</dbReference>
<dbReference type="Gene3D" id="1.20.120.1630">
    <property type="match status" value="1"/>
</dbReference>
<proteinExistence type="inferred from homology"/>
<feature type="transmembrane region" description="Helical" evidence="5">
    <location>
        <begin position="91"/>
        <end position="111"/>
    </location>
</feature>
<feature type="transmembrane region" description="Helical" evidence="5">
    <location>
        <begin position="131"/>
        <end position="150"/>
    </location>
</feature>
<evidence type="ECO:0000313" key="7">
    <source>
        <dbReference type="Proteomes" id="UP000027195"/>
    </source>
</evidence>
<feature type="transmembrane region" description="Helical" evidence="5">
    <location>
        <begin position="215"/>
        <end position="236"/>
    </location>
</feature>
<comment type="subcellular location">
    <subcellularLocation>
        <location evidence="5">Endoplasmic reticulum membrane</location>
        <topology evidence="5">Multi-pass membrane protein</topology>
    </subcellularLocation>
    <subcellularLocation>
        <location evidence="1">Membrane</location>
        <topology evidence="1">Multi-pass membrane protein</topology>
    </subcellularLocation>
</comment>
<dbReference type="GO" id="GO:0004671">
    <property type="term" value="F:protein C-terminal S-isoprenylcysteine carboxyl O-methyltransferase activity"/>
    <property type="evidence" value="ECO:0007669"/>
    <property type="project" value="UniProtKB-EC"/>
</dbReference>
<evidence type="ECO:0000313" key="6">
    <source>
        <dbReference type="EMBL" id="KDQ14773.1"/>
    </source>
</evidence>
<dbReference type="PANTHER" id="PTHR12714:SF9">
    <property type="entry name" value="PROTEIN-S-ISOPRENYLCYSTEINE O-METHYLTRANSFERASE"/>
    <property type="match status" value="1"/>
</dbReference>
<keyword evidence="5" id="KW-0489">Methyltransferase</keyword>
<keyword evidence="5" id="KW-0808">Transferase</keyword>
<gene>
    <name evidence="6" type="ORF">BOTBODRAFT_145556</name>
</gene>
<keyword evidence="7" id="KW-1185">Reference proteome</keyword>
<comment type="caution">
    <text evidence="5">Lacks conserved residue(s) required for the propagation of feature annotation.</text>
</comment>